<dbReference type="CDD" id="cd00156">
    <property type="entry name" value="REC"/>
    <property type="match status" value="1"/>
</dbReference>
<dbReference type="RefSeq" id="WP_074767506.1">
    <property type="nucleotide sequence ID" value="NZ_FNWO01000006.1"/>
</dbReference>
<dbReference type="PANTHER" id="PTHR43228">
    <property type="entry name" value="TWO-COMPONENT RESPONSE REGULATOR"/>
    <property type="match status" value="1"/>
</dbReference>
<feature type="modified residue" description="4-aspartylphosphate" evidence="1">
    <location>
        <position position="68"/>
    </location>
</feature>
<keyword evidence="4" id="KW-1185">Reference proteome</keyword>
<dbReference type="InterPro" id="IPR001789">
    <property type="entry name" value="Sig_transdc_resp-reg_receiver"/>
</dbReference>
<dbReference type="GO" id="GO:0000160">
    <property type="term" value="P:phosphorelay signal transduction system"/>
    <property type="evidence" value="ECO:0007669"/>
    <property type="project" value="InterPro"/>
</dbReference>
<dbReference type="Proteomes" id="UP000182983">
    <property type="component" value="Unassembled WGS sequence"/>
</dbReference>
<feature type="domain" description="Response regulatory" evidence="2">
    <location>
        <begin position="15"/>
        <end position="137"/>
    </location>
</feature>
<evidence type="ECO:0000313" key="4">
    <source>
        <dbReference type="Proteomes" id="UP000182983"/>
    </source>
</evidence>
<sequence>MTETTQQHPLSANDLVLIADDEAFSRFITIELFDLLGKPKIMTARDGTEALAALNGERAAAIRIVVLDFNMPGANGIEVLKEIRSGRLAVPYDTIVMMITSIENLVLVTAAVALDVDVFLTKPTSLATLRGHLIDVLGGERDCAAPEHYAALDMNWLSAKGMAETDFTGAEGITLDDLAEGMVIAGDLLDPFGGLLVAAGTRVTARLLRLLHGLEAAGLKLNGLKAVRSPA</sequence>
<dbReference type="SUPFAM" id="SSF52172">
    <property type="entry name" value="CheY-like"/>
    <property type="match status" value="1"/>
</dbReference>
<evidence type="ECO:0000256" key="1">
    <source>
        <dbReference type="PROSITE-ProRule" id="PRU00169"/>
    </source>
</evidence>
<evidence type="ECO:0000313" key="3">
    <source>
        <dbReference type="EMBL" id="SEH34914.1"/>
    </source>
</evidence>
<protein>
    <submittedName>
        <fullName evidence="3">Response regulator receiver domain-containing protein</fullName>
    </submittedName>
</protein>
<organism evidence="3 4">
    <name type="scientific">Magnetospirillum fulvum</name>
    <name type="common">Rhodospirillum fulvum</name>
    <dbReference type="NCBI Taxonomy" id="1082"/>
    <lineage>
        <taxon>Bacteria</taxon>
        <taxon>Pseudomonadati</taxon>
        <taxon>Pseudomonadota</taxon>
        <taxon>Alphaproteobacteria</taxon>
        <taxon>Rhodospirillales</taxon>
        <taxon>Rhodospirillaceae</taxon>
        <taxon>Magnetospirillum</taxon>
    </lineage>
</organism>
<name>A0A1H6HL04_MAGFU</name>
<proteinExistence type="predicted"/>
<dbReference type="InterPro" id="IPR052048">
    <property type="entry name" value="ST_Response_Regulator"/>
</dbReference>
<gene>
    <name evidence="3" type="ORF">SAMN04244559_01672</name>
</gene>
<dbReference type="OrthoDB" id="7271028at2"/>
<dbReference type="Gene3D" id="3.40.50.2300">
    <property type="match status" value="1"/>
</dbReference>
<evidence type="ECO:0000259" key="2">
    <source>
        <dbReference type="PROSITE" id="PS50110"/>
    </source>
</evidence>
<dbReference type="SMART" id="SM00448">
    <property type="entry name" value="REC"/>
    <property type="match status" value="1"/>
</dbReference>
<dbReference type="PROSITE" id="PS50110">
    <property type="entry name" value="RESPONSE_REGULATORY"/>
    <property type="match status" value="1"/>
</dbReference>
<accession>A0A1H6HL04</accession>
<keyword evidence="1" id="KW-0597">Phosphoprotein</keyword>
<dbReference type="InterPro" id="IPR011006">
    <property type="entry name" value="CheY-like_superfamily"/>
</dbReference>
<dbReference type="AlphaFoldDB" id="A0A1H6HL04"/>
<dbReference type="Pfam" id="PF00072">
    <property type="entry name" value="Response_reg"/>
    <property type="match status" value="1"/>
</dbReference>
<dbReference type="PANTHER" id="PTHR43228:SF1">
    <property type="entry name" value="TWO-COMPONENT RESPONSE REGULATOR ARR22"/>
    <property type="match status" value="1"/>
</dbReference>
<reference evidence="4" key="1">
    <citation type="submission" date="2016-10" db="EMBL/GenBank/DDBJ databases">
        <authorList>
            <person name="Varghese N."/>
            <person name="Submissions S."/>
        </authorList>
    </citation>
    <scope>NUCLEOTIDE SEQUENCE [LARGE SCALE GENOMIC DNA]</scope>
    <source>
        <strain evidence="4">DSM 13234</strain>
    </source>
</reference>
<dbReference type="EMBL" id="FNWO01000006">
    <property type="protein sequence ID" value="SEH34914.1"/>
    <property type="molecule type" value="Genomic_DNA"/>
</dbReference>